<gene>
    <name evidence="5" type="ORF">GT003_18655</name>
</gene>
<keyword evidence="2" id="KW-0732">Signal</keyword>
<evidence type="ECO:0000256" key="2">
    <source>
        <dbReference type="SAM" id="SignalP"/>
    </source>
</evidence>
<name>A0A7X5C287_9BACL</name>
<dbReference type="SUPFAM" id="SSF49785">
    <property type="entry name" value="Galactose-binding domain-like"/>
    <property type="match status" value="1"/>
</dbReference>
<feature type="domain" description="GH16" evidence="4">
    <location>
        <begin position="143"/>
        <end position="440"/>
    </location>
</feature>
<sequence length="591" mass="63831">MKRLGSKPRYTMLCLLIATMLAALFPAIVSADVVAGKTTVLSPAYRSAISGNTTIDFICPGGTTAALYVQQQPADGSVNTNGTRVSVGGIITLDANGHGSVTFPANDFPAGPTTLRIRVWQNGGDLDDAYLQLYNTGGVAWKTGLANSPVNPVTANMNLTFSDDFKTMPSISFSGEGTRYASVKPDTRSGGQFGYAAFEDRGGAYDPFSIAGSEYLKIQTTYRGDTYASPRAGWNQKATTGLISSEAMDGSGFHTQGGTDQYFEARIFAPPTPGMWPAFWTLTANNYADNPLGNGNYAVDELDVLEGYMAWPHQYSIAWHPWSGTNAANPSAANGGGTWAQIDTPTFGNINLAMGFHIFGVYITQNTTYYYVDNVQVASHPTLQLSYQLGNYFLINGAVSDHVIHTNPNGTYTYDADFLRYGNSNDMYVDWVRVYERSANNGGTLTYVPGATATATASSETGGGWNEGPGNVLDGNPSTKWASSTSQGLPQSITIDLGHAYANVKQLKYFLSDYEWVARIKQYQVWVSTDNANWTKVKEDEWANVPGVWYEANFNPVTARYVKLVAVTAGQNLNEASSRASASEIKIGYQA</sequence>
<protein>
    <submittedName>
        <fullName evidence="5">Family 16 glycosylhydrolase</fullName>
    </submittedName>
</protein>
<feature type="signal peptide" evidence="2">
    <location>
        <begin position="1"/>
        <end position="31"/>
    </location>
</feature>
<organism evidence="5 6">
    <name type="scientific">Paenibacillus sacheonensis</name>
    <dbReference type="NCBI Taxonomy" id="742054"/>
    <lineage>
        <taxon>Bacteria</taxon>
        <taxon>Bacillati</taxon>
        <taxon>Bacillota</taxon>
        <taxon>Bacilli</taxon>
        <taxon>Bacillales</taxon>
        <taxon>Paenibacillaceae</taxon>
        <taxon>Paenibacillus</taxon>
    </lineage>
</organism>
<evidence type="ECO:0000256" key="1">
    <source>
        <dbReference type="SAM" id="MobiDB-lite"/>
    </source>
</evidence>
<dbReference type="AlphaFoldDB" id="A0A7X5C287"/>
<dbReference type="PROSITE" id="PS51762">
    <property type="entry name" value="GH16_2"/>
    <property type="match status" value="1"/>
</dbReference>
<evidence type="ECO:0000259" key="4">
    <source>
        <dbReference type="PROSITE" id="PS51762"/>
    </source>
</evidence>
<dbReference type="GO" id="GO:0004553">
    <property type="term" value="F:hydrolase activity, hydrolyzing O-glycosyl compounds"/>
    <property type="evidence" value="ECO:0007669"/>
    <property type="project" value="InterPro"/>
</dbReference>
<dbReference type="EMBL" id="JAAAMU010000009">
    <property type="protein sequence ID" value="NBC71025.1"/>
    <property type="molecule type" value="Genomic_DNA"/>
</dbReference>
<dbReference type="SUPFAM" id="SSF49899">
    <property type="entry name" value="Concanavalin A-like lectins/glucanases"/>
    <property type="match status" value="1"/>
</dbReference>
<dbReference type="InterPro" id="IPR000757">
    <property type="entry name" value="Beta-glucanase-like"/>
</dbReference>
<dbReference type="InterPro" id="IPR008979">
    <property type="entry name" value="Galactose-bd-like_sf"/>
</dbReference>
<dbReference type="RefSeq" id="WP_161700547.1">
    <property type="nucleotide sequence ID" value="NZ_JAAAMU010000009.1"/>
</dbReference>
<dbReference type="OrthoDB" id="9809583at2"/>
<dbReference type="PROSITE" id="PS50022">
    <property type="entry name" value="FA58C_3"/>
    <property type="match status" value="1"/>
</dbReference>
<dbReference type="Gene3D" id="2.60.120.200">
    <property type="match status" value="1"/>
</dbReference>
<feature type="domain" description="F5/8 type C" evidence="3">
    <location>
        <begin position="437"/>
        <end position="583"/>
    </location>
</feature>
<dbReference type="Pfam" id="PF00754">
    <property type="entry name" value="F5_F8_type_C"/>
    <property type="match status" value="1"/>
</dbReference>
<evidence type="ECO:0000313" key="6">
    <source>
        <dbReference type="Proteomes" id="UP000558113"/>
    </source>
</evidence>
<evidence type="ECO:0000259" key="3">
    <source>
        <dbReference type="PROSITE" id="PS50022"/>
    </source>
</evidence>
<dbReference type="InterPro" id="IPR013320">
    <property type="entry name" value="ConA-like_dom_sf"/>
</dbReference>
<reference evidence="5 6" key="1">
    <citation type="submission" date="2020-01" db="EMBL/GenBank/DDBJ databases">
        <title>Paenibacillus soybeanensis sp. nov. isolated from the nodules of soybean (Glycine max(L.) Merr).</title>
        <authorList>
            <person name="Wang H."/>
        </authorList>
    </citation>
    <scope>NUCLEOTIDE SEQUENCE [LARGE SCALE GENOMIC DNA]</scope>
    <source>
        <strain evidence="5 6">DSM 23054</strain>
    </source>
</reference>
<keyword evidence="6" id="KW-1185">Reference proteome</keyword>
<comment type="caution">
    <text evidence="5">The sequence shown here is derived from an EMBL/GenBank/DDBJ whole genome shotgun (WGS) entry which is preliminary data.</text>
</comment>
<dbReference type="Gene3D" id="2.60.120.260">
    <property type="entry name" value="Galactose-binding domain-like"/>
    <property type="match status" value="1"/>
</dbReference>
<dbReference type="GO" id="GO:0005975">
    <property type="term" value="P:carbohydrate metabolic process"/>
    <property type="evidence" value="ECO:0007669"/>
    <property type="project" value="InterPro"/>
</dbReference>
<keyword evidence="5" id="KW-0378">Hydrolase</keyword>
<dbReference type="InterPro" id="IPR000421">
    <property type="entry name" value="FA58C"/>
</dbReference>
<dbReference type="Proteomes" id="UP000558113">
    <property type="component" value="Unassembled WGS sequence"/>
</dbReference>
<feature type="region of interest" description="Disordered" evidence="1">
    <location>
        <begin position="458"/>
        <end position="485"/>
    </location>
</feature>
<proteinExistence type="predicted"/>
<feature type="compositionally biased region" description="Polar residues" evidence="1">
    <location>
        <begin position="476"/>
        <end position="485"/>
    </location>
</feature>
<feature type="chain" id="PRO_5030860221" evidence="2">
    <location>
        <begin position="32"/>
        <end position="591"/>
    </location>
</feature>
<accession>A0A7X5C287</accession>
<evidence type="ECO:0000313" key="5">
    <source>
        <dbReference type="EMBL" id="NBC71025.1"/>
    </source>
</evidence>